<evidence type="ECO:0000313" key="2">
    <source>
        <dbReference type="Proteomes" id="UP001497516"/>
    </source>
</evidence>
<keyword evidence="2" id="KW-1185">Reference proteome</keyword>
<dbReference type="Proteomes" id="UP001497516">
    <property type="component" value="Chromosome 4"/>
</dbReference>
<evidence type="ECO:0000313" key="1">
    <source>
        <dbReference type="EMBL" id="CAL1385942.1"/>
    </source>
</evidence>
<gene>
    <name evidence="1" type="ORF">LTRI10_LOCUS27040</name>
</gene>
<organism evidence="1 2">
    <name type="scientific">Linum trigynum</name>
    <dbReference type="NCBI Taxonomy" id="586398"/>
    <lineage>
        <taxon>Eukaryota</taxon>
        <taxon>Viridiplantae</taxon>
        <taxon>Streptophyta</taxon>
        <taxon>Embryophyta</taxon>
        <taxon>Tracheophyta</taxon>
        <taxon>Spermatophyta</taxon>
        <taxon>Magnoliopsida</taxon>
        <taxon>eudicotyledons</taxon>
        <taxon>Gunneridae</taxon>
        <taxon>Pentapetalae</taxon>
        <taxon>rosids</taxon>
        <taxon>fabids</taxon>
        <taxon>Malpighiales</taxon>
        <taxon>Linaceae</taxon>
        <taxon>Linum</taxon>
    </lineage>
</organism>
<accession>A0AAV2EJQ3</accession>
<name>A0AAV2EJQ3_9ROSI</name>
<protein>
    <submittedName>
        <fullName evidence="1">Uncharacterized protein</fullName>
    </submittedName>
</protein>
<dbReference type="EMBL" id="OZ034817">
    <property type="protein sequence ID" value="CAL1385942.1"/>
    <property type="molecule type" value="Genomic_DNA"/>
</dbReference>
<sequence>MSDHELQTSDFKEYAVFAVAEKNKKTRSKSEQLKLVSLDKGFFGNAHSTDYTYYRVDITASSARFGLVKYSAVISNVLSGLLALEDFERR</sequence>
<proteinExistence type="predicted"/>
<reference evidence="1 2" key="1">
    <citation type="submission" date="2024-04" db="EMBL/GenBank/DDBJ databases">
        <authorList>
            <person name="Fracassetti M."/>
        </authorList>
    </citation>
    <scope>NUCLEOTIDE SEQUENCE [LARGE SCALE GENOMIC DNA]</scope>
</reference>
<dbReference type="Gene3D" id="3.10.450.10">
    <property type="match status" value="1"/>
</dbReference>
<dbReference type="AlphaFoldDB" id="A0AAV2EJQ3"/>